<evidence type="ECO:0000256" key="2">
    <source>
        <dbReference type="ARBA" id="ARBA00022679"/>
    </source>
</evidence>
<dbReference type="GO" id="GO:0007169">
    <property type="term" value="P:cell surface receptor protein tyrosine kinase signaling pathway"/>
    <property type="evidence" value="ECO:0007669"/>
    <property type="project" value="InterPro"/>
</dbReference>
<keyword evidence="2" id="KW-0808">Transferase</keyword>
<comment type="similarity">
    <text evidence="14">Belongs to the protein kinase superfamily. Tyr protein kinase family. Insulin receptor subfamily.</text>
</comment>
<dbReference type="PANTHER" id="PTHR24416:SF525">
    <property type="entry name" value="INSULIN-LIKE RECEPTOR"/>
    <property type="match status" value="1"/>
</dbReference>
<dbReference type="PROSITE" id="PS00239">
    <property type="entry name" value="RECEPTOR_TYR_KIN_II"/>
    <property type="match status" value="1"/>
</dbReference>
<dbReference type="PANTHER" id="PTHR24416">
    <property type="entry name" value="TYROSINE-PROTEIN KINASE RECEPTOR"/>
    <property type="match status" value="1"/>
</dbReference>
<evidence type="ECO:0000256" key="6">
    <source>
        <dbReference type="ARBA" id="ARBA00022741"/>
    </source>
</evidence>
<feature type="non-terminal residue" evidence="17">
    <location>
        <position position="1"/>
    </location>
</feature>
<dbReference type="Gene3D" id="1.10.510.10">
    <property type="entry name" value="Transferase(Phosphotransferase) domain 1"/>
    <property type="match status" value="1"/>
</dbReference>
<evidence type="ECO:0000256" key="9">
    <source>
        <dbReference type="ARBA" id="ARBA00022989"/>
    </source>
</evidence>
<feature type="domain" description="Protein kinase" evidence="16">
    <location>
        <begin position="74"/>
        <end position="340"/>
    </location>
</feature>
<name>B3XVW3_9EUKA</name>
<dbReference type="GO" id="GO:0004714">
    <property type="term" value="F:transmembrane receptor protein tyrosine kinase activity"/>
    <property type="evidence" value="ECO:0007669"/>
    <property type="project" value="UniProtKB-EC"/>
</dbReference>
<evidence type="ECO:0000256" key="5">
    <source>
        <dbReference type="ARBA" id="ARBA00022737"/>
    </source>
</evidence>
<evidence type="ECO:0000256" key="13">
    <source>
        <dbReference type="PROSITE-ProRule" id="PRU10141"/>
    </source>
</evidence>
<proteinExistence type="evidence at transcript level"/>
<dbReference type="InterPro" id="IPR000719">
    <property type="entry name" value="Prot_kinase_dom"/>
</dbReference>
<evidence type="ECO:0000256" key="14">
    <source>
        <dbReference type="RuleBase" id="RU000312"/>
    </source>
</evidence>
<dbReference type="SMART" id="SM00219">
    <property type="entry name" value="TyrKc"/>
    <property type="match status" value="1"/>
</dbReference>
<organism evidence="17">
    <name type="scientific">Monosiga ovata</name>
    <dbReference type="NCBI Taxonomy" id="81526"/>
    <lineage>
        <taxon>Eukaryota</taxon>
        <taxon>Choanoflagellata</taxon>
        <taxon>Craspedida</taxon>
        <taxon>Salpingoecidae</taxon>
        <taxon>Monosiga</taxon>
    </lineage>
</organism>
<keyword evidence="10" id="KW-0472">Membrane</keyword>
<keyword evidence="11" id="KW-0829">Tyrosine-protein kinase</keyword>
<reference evidence="17" key="1">
    <citation type="journal article" date="2008" name="FEBS Lett.">
        <title>Ancient divergence of animal protein tyrosine kinase genes demonstrated by a gene family tree including choanoflagellate genes.</title>
        <authorList>
            <person name="Suga H."/>
            <person name="Sasaki G."/>
            <person name="Kuma K."/>
            <person name="Nishiyori H."/>
            <person name="Hirose N."/>
            <person name="Su Z.H."/>
            <person name="Iwabe N."/>
            <person name="Miyata T."/>
        </authorList>
    </citation>
    <scope>NUCLEOTIDE SEQUENCE</scope>
</reference>
<evidence type="ECO:0000259" key="16">
    <source>
        <dbReference type="PROSITE" id="PS50011"/>
    </source>
</evidence>
<keyword evidence="8 13" id="KW-0067">ATP-binding</keyword>
<evidence type="ECO:0000256" key="3">
    <source>
        <dbReference type="ARBA" id="ARBA00022692"/>
    </source>
</evidence>
<comment type="subcellular location">
    <subcellularLocation>
        <location evidence="1">Membrane</location>
        <topology evidence="1">Single-pass type I membrane protein</topology>
    </subcellularLocation>
</comment>
<dbReference type="InterPro" id="IPR017441">
    <property type="entry name" value="Protein_kinase_ATP_BS"/>
</dbReference>
<dbReference type="InterPro" id="IPR011009">
    <property type="entry name" value="Kinase-like_dom_sf"/>
</dbReference>
<sequence>RYFWGGTSIMSGYNNFSPATGIMDDDDDFGGSCAGMSKLALGARQSIRKKGDWQVTTAKAPVSTRDWEVEKGRLADLREVGTGNFGIVYVGTCTGILPGQEKTRVAVKTLAKDEAEREFMQEANIMKAIDGPHQIVRLLGVCTRDKPFYMIMEFMPRGDLKSVLCASRPTAAKPSPLSPKLLAKMAADIAEGMGYLASRKIIHRDLASRNCLVAEDYGVKVGDFGLTRDVYQREYYRMQGSAPLPIRWMSPENLCDGFFSSASDVWSFGVVMWEIVTLGKTPYGDLSNMEVAEKVAEDGYRMPCPASCQPGFYPLMQRCWEEDPAKRPSFETLMTSLLALSEKLSGAPITRSAVGTGKDRIAESNYAQPQDTVGYGESDSEGDDDQPQSAYNYNNIAQEVLYDLGSAAESSYPVVAPAPKPA</sequence>
<dbReference type="InterPro" id="IPR001245">
    <property type="entry name" value="Ser-Thr/Tyr_kinase_cat_dom"/>
</dbReference>
<keyword evidence="7 17" id="KW-0418">Kinase</keyword>
<evidence type="ECO:0000256" key="4">
    <source>
        <dbReference type="ARBA" id="ARBA00022729"/>
    </source>
</evidence>
<dbReference type="PROSITE" id="PS00107">
    <property type="entry name" value="PROTEIN_KINASE_ATP"/>
    <property type="match status" value="1"/>
</dbReference>
<dbReference type="EMBL" id="AB098176">
    <property type="protein sequence ID" value="BAG55498.1"/>
    <property type="molecule type" value="mRNA"/>
</dbReference>
<gene>
    <name evidence="17" type="primary">MoPTK-o</name>
</gene>
<dbReference type="GO" id="GO:0005886">
    <property type="term" value="C:plasma membrane"/>
    <property type="evidence" value="ECO:0007669"/>
    <property type="project" value="TreeGrafter"/>
</dbReference>
<dbReference type="InterPro" id="IPR008266">
    <property type="entry name" value="Tyr_kinase_AS"/>
</dbReference>
<evidence type="ECO:0000256" key="15">
    <source>
        <dbReference type="SAM" id="MobiDB-lite"/>
    </source>
</evidence>
<evidence type="ECO:0000313" key="17">
    <source>
        <dbReference type="EMBL" id="BAG55498.1"/>
    </source>
</evidence>
<keyword evidence="6 13" id="KW-0547">Nucleotide-binding</keyword>
<comment type="catalytic activity">
    <reaction evidence="12 14">
        <text>L-tyrosyl-[protein] + ATP = O-phospho-L-tyrosyl-[protein] + ADP + H(+)</text>
        <dbReference type="Rhea" id="RHEA:10596"/>
        <dbReference type="Rhea" id="RHEA-COMP:10136"/>
        <dbReference type="Rhea" id="RHEA-COMP:20101"/>
        <dbReference type="ChEBI" id="CHEBI:15378"/>
        <dbReference type="ChEBI" id="CHEBI:30616"/>
        <dbReference type="ChEBI" id="CHEBI:46858"/>
        <dbReference type="ChEBI" id="CHEBI:61978"/>
        <dbReference type="ChEBI" id="CHEBI:456216"/>
        <dbReference type="EC" id="2.7.10.1"/>
    </reaction>
</comment>
<dbReference type="SUPFAM" id="SSF56112">
    <property type="entry name" value="Protein kinase-like (PK-like)"/>
    <property type="match status" value="1"/>
</dbReference>
<dbReference type="AlphaFoldDB" id="B3XVW3"/>
<keyword evidence="4" id="KW-0732">Signal</keyword>
<protein>
    <recommendedName>
        <fullName evidence="14">Tyrosine-protein kinase receptor</fullName>
        <ecNumber evidence="14">2.7.10.1</ecNumber>
    </recommendedName>
</protein>
<dbReference type="CDD" id="cd00192">
    <property type="entry name" value="PTKc"/>
    <property type="match status" value="1"/>
</dbReference>
<dbReference type="PROSITE" id="PS00109">
    <property type="entry name" value="PROTEIN_KINASE_TYR"/>
    <property type="match status" value="1"/>
</dbReference>
<keyword evidence="9" id="KW-1133">Transmembrane helix</keyword>
<dbReference type="PRINTS" id="PR00109">
    <property type="entry name" value="TYRKINASE"/>
</dbReference>
<evidence type="ECO:0000256" key="1">
    <source>
        <dbReference type="ARBA" id="ARBA00004479"/>
    </source>
</evidence>
<feature type="region of interest" description="Disordered" evidence="15">
    <location>
        <begin position="360"/>
        <end position="390"/>
    </location>
</feature>
<evidence type="ECO:0000256" key="10">
    <source>
        <dbReference type="ARBA" id="ARBA00023136"/>
    </source>
</evidence>
<dbReference type="EC" id="2.7.10.1" evidence="14"/>
<evidence type="ECO:0000256" key="12">
    <source>
        <dbReference type="ARBA" id="ARBA00051243"/>
    </source>
</evidence>
<evidence type="ECO:0000256" key="7">
    <source>
        <dbReference type="ARBA" id="ARBA00022777"/>
    </source>
</evidence>
<accession>B3XVW3</accession>
<evidence type="ECO:0000256" key="8">
    <source>
        <dbReference type="ARBA" id="ARBA00022840"/>
    </source>
</evidence>
<dbReference type="FunFam" id="1.10.510.10:FF:000743">
    <property type="entry name" value="Predicted protein"/>
    <property type="match status" value="1"/>
</dbReference>
<dbReference type="Pfam" id="PF07714">
    <property type="entry name" value="PK_Tyr_Ser-Thr"/>
    <property type="match status" value="1"/>
</dbReference>
<feature type="binding site" evidence="13">
    <location>
        <position position="108"/>
    </location>
    <ligand>
        <name>ATP</name>
        <dbReference type="ChEBI" id="CHEBI:30616"/>
    </ligand>
</feature>
<dbReference type="Gene3D" id="3.30.200.20">
    <property type="entry name" value="Phosphorylase Kinase, domain 1"/>
    <property type="match status" value="1"/>
</dbReference>
<dbReference type="InterPro" id="IPR020635">
    <property type="entry name" value="Tyr_kinase_cat_dom"/>
</dbReference>
<feature type="non-terminal residue" evidence="17">
    <location>
        <position position="422"/>
    </location>
</feature>
<dbReference type="InterPro" id="IPR002011">
    <property type="entry name" value="Tyr_kinase_rcpt_2_CS"/>
</dbReference>
<keyword evidence="5" id="KW-0677">Repeat</keyword>
<dbReference type="InterPro" id="IPR050122">
    <property type="entry name" value="RTK"/>
</dbReference>
<keyword evidence="14" id="KW-0597">Phosphoprotein</keyword>
<keyword evidence="14" id="KW-0675">Receptor</keyword>
<dbReference type="PROSITE" id="PS50011">
    <property type="entry name" value="PROTEIN_KINASE_DOM"/>
    <property type="match status" value="1"/>
</dbReference>
<dbReference type="GO" id="GO:0005524">
    <property type="term" value="F:ATP binding"/>
    <property type="evidence" value="ECO:0007669"/>
    <property type="project" value="UniProtKB-UniRule"/>
</dbReference>
<keyword evidence="3 14" id="KW-0812">Transmembrane</keyword>
<evidence type="ECO:0000256" key="11">
    <source>
        <dbReference type="ARBA" id="ARBA00023137"/>
    </source>
</evidence>
<dbReference type="GO" id="GO:0043235">
    <property type="term" value="C:receptor complex"/>
    <property type="evidence" value="ECO:0007669"/>
    <property type="project" value="TreeGrafter"/>
</dbReference>